<name>A0A553MRM4_9TELE</name>
<organism evidence="2 3">
    <name type="scientific">Danionella cerebrum</name>
    <dbReference type="NCBI Taxonomy" id="2873325"/>
    <lineage>
        <taxon>Eukaryota</taxon>
        <taxon>Metazoa</taxon>
        <taxon>Chordata</taxon>
        <taxon>Craniata</taxon>
        <taxon>Vertebrata</taxon>
        <taxon>Euteleostomi</taxon>
        <taxon>Actinopterygii</taxon>
        <taxon>Neopterygii</taxon>
        <taxon>Teleostei</taxon>
        <taxon>Ostariophysi</taxon>
        <taxon>Cypriniformes</taxon>
        <taxon>Danionidae</taxon>
        <taxon>Danioninae</taxon>
        <taxon>Danionella</taxon>
    </lineage>
</organism>
<feature type="region of interest" description="Disordered" evidence="1">
    <location>
        <begin position="25"/>
        <end position="77"/>
    </location>
</feature>
<dbReference type="STRING" id="623744.A0A553MRM4"/>
<feature type="region of interest" description="Disordered" evidence="1">
    <location>
        <begin position="101"/>
        <end position="164"/>
    </location>
</feature>
<feature type="compositionally biased region" description="Polar residues" evidence="1">
    <location>
        <begin position="25"/>
        <end position="45"/>
    </location>
</feature>
<accession>A0A553MRM4</accession>
<evidence type="ECO:0000313" key="3">
    <source>
        <dbReference type="Proteomes" id="UP000316079"/>
    </source>
</evidence>
<comment type="caution">
    <text evidence="2">The sequence shown here is derived from an EMBL/GenBank/DDBJ whole genome shotgun (WGS) entry which is preliminary data.</text>
</comment>
<evidence type="ECO:0000313" key="2">
    <source>
        <dbReference type="EMBL" id="TRY55815.1"/>
    </source>
</evidence>
<feature type="non-terminal residue" evidence="2">
    <location>
        <position position="164"/>
    </location>
</feature>
<reference evidence="2 3" key="1">
    <citation type="journal article" date="2019" name="Sci. Data">
        <title>Hybrid genome assembly and annotation of Danionella translucida.</title>
        <authorList>
            <person name="Kadobianskyi M."/>
            <person name="Schulze L."/>
            <person name="Schuelke M."/>
            <person name="Judkewitz B."/>
        </authorList>
    </citation>
    <scope>NUCLEOTIDE SEQUENCE [LARGE SCALE GENOMIC DNA]</scope>
    <source>
        <strain evidence="2 3">Bolton</strain>
    </source>
</reference>
<dbReference type="AlphaFoldDB" id="A0A553MRM4"/>
<protein>
    <submittedName>
        <fullName evidence="2">Uncharacterized protein</fullName>
    </submittedName>
</protein>
<feature type="compositionally biased region" description="Basic and acidic residues" evidence="1">
    <location>
        <begin position="47"/>
        <end position="74"/>
    </location>
</feature>
<evidence type="ECO:0000256" key="1">
    <source>
        <dbReference type="SAM" id="MobiDB-lite"/>
    </source>
</evidence>
<gene>
    <name evidence="2" type="ORF">DNTS_022296</name>
</gene>
<dbReference type="EMBL" id="SRMA01027308">
    <property type="protein sequence ID" value="TRY55815.1"/>
    <property type="molecule type" value="Genomic_DNA"/>
</dbReference>
<sequence>MGNCFSCCGKKSPCDHTEDETKGLLQSSESKISTRAGTDVCTSPSSDEEKRHEEQKKNQDEKTVIEPPKTEAETLKAQSSYSTMITMLSTDVSLAAEVNHNDVPEMPPKEALLSETTEHKKEATGETKNTAAEISDASPEPENGPLVKEVIADPSGSVEKDDVP</sequence>
<keyword evidence="3" id="KW-1185">Reference proteome</keyword>
<proteinExistence type="predicted"/>
<dbReference type="Proteomes" id="UP000316079">
    <property type="component" value="Unassembled WGS sequence"/>
</dbReference>
<feature type="compositionally biased region" description="Basic and acidic residues" evidence="1">
    <location>
        <begin position="116"/>
        <end position="125"/>
    </location>
</feature>